<feature type="region of interest" description="Disordered" evidence="1">
    <location>
        <begin position="76"/>
        <end position="95"/>
    </location>
</feature>
<comment type="caution">
    <text evidence="3">The sequence shown here is derived from an EMBL/GenBank/DDBJ whole genome shotgun (WGS) entry which is preliminary data.</text>
</comment>
<accession>A0ABW0Z8L4</accession>
<name>A0ABW0Z8L4_9ACTN</name>
<dbReference type="InterPro" id="IPR007278">
    <property type="entry name" value="DUF397"/>
</dbReference>
<protein>
    <submittedName>
        <fullName evidence="3">DUF397 domain-containing protein</fullName>
    </submittedName>
</protein>
<reference evidence="4" key="1">
    <citation type="journal article" date="2019" name="Int. J. Syst. Evol. Microbiol.">
        <title>The Global Catalogue of Microorganisms (GCM) 10K type strain sequencing project: providing services to taxonomists for standard genome sequencing and annotation.</title>
        <authorList>
            <consortium name="The Broad Institute Genomics Platform"/>
            <consortium name="The Broad Institute Genome Sequencing Center for Infectious Disease"/>
            <person name="Wu L."/>
            <person name="Ma J."/>
        </authorList>
    </citation>
    <scope>NUCLEOTIDE SEQUENCE [LARGE SCALE GENOMIC DNA]</scope>
    <source>
        <strain evidence="4">CGMCC 4.7304</strain>
    </source>
</reference>
<evidence type="ECO:0000313" key="4">
    <source>
        <dbReference type="Proteomes" id="UP001596083"/>
    </source>
</evidence>
<keyword evidence="4" id="KW-1185">Reference proteome</keyword>
<dbReference type="RefSeq" id="WP_390319651.1">
    <property type="nucleotide sequence ID" value="NZ_JBHSPB010000017.1"/>
</dbReference>
<dbReference type="Proteomes" id="UP001596083">
    <property type="component" value="Unassembled WGS sequence"/>
</dbReference>
<evidence type="ECO:0000259" key="2">
    <source>
        <dbReference type="Pfam" id="PF04149"/>
    </source>
</evidence>
<evidence type="ECO:0000313" key="3">
    <source>
        <dbReference type="EMBL" id="MFC5723429.1"/>
    </source>
</evidence>
<feature type="domain" description="DUF397" evidence="2">
    <location>
        <begin position="19"/>
        <end position="69"/>
    </location>
</feature>
<dbReference type="EMBL" id="JBHSPB010000017">
    <property type="protein sequence ID" value="MFC5723429.1"/>
    <property type="molecule type" value="Genomic_DNA"/>
</dbReference>
<proteinExistence type="predicted"/>
<organism evidence="3 4">
    <name type="scientific">Streptomyces gamaensis</name>
    <dbReference type="NCBI Taxonomy" id="1763542"/>
    <lineage>
        <taxon>Bacteria</taxon>
        <taxon>Bacillati</taxon>
        <taxon>Actinomycetota</taxon>
        <taxon>Actinomycetes</taxon>
        <taxon>Kitasatosporales</taxon>
        <taxon>Streptomycetaceae</taxon>
        <taxon>Streptomyces</taxon>
    </lineage>
</organism>
<dbReference type="Pfam" id="PF04149">
    <property type="entry name" value="DUF397"/>
    <property type="match status" value="1"/>
</dbReference>
<evidence type="ECO:0000256" key="1">
    <source>
        <dbReference type="SAM" id="MobiDB-lite"/>
    </source>
</evidence>
<sequence length="95" mass="10467">MPATPRCSPSRPAPHGIPWRRSSYSTGMNNCVETAPELSAWLLAVRDSKSASGPVLLFPPAAWSSFVTHLCDSRLRPAPPLGRRERYGPLCRRLP</sequence>
<gene>
    <name evidence="3" type="ORF">ACFP1Z_25015</name>
</gene>